<feature type="chain" id="PRO_5038800209" evidence="2">
    <location>
        <begin position="28"/>
        <end position="159"/>
    </location>
</feature>
<dbReference type="RefSeq" id="WP_179701790.1">
    <property type="nucleotide sequence ID" value="NZ_BAAAHA010000001.1"/>
</dbReference>
<evidence type="ECO:0000256" key="2">
    <source>
        <dbReference type="SAM" id="SignalP"/>
    </source>
</evidence>
<name>A0A853DQC2_9MICO</name>
<reference evidence="3 4" key="1">
    <citation type="submission" date="2020-07" db="EMBL/GenBank/DDBJ databases">
        <title>Sequencing the genomes of 1000 actinobacteria strains.</title>
        <authorList>
            <person name="Klenk H.-P."/>
        </authorList>
    </citation>
    <scope>NUCLEOTIDE SEQUENCE [LARGE SCALE GENOMIC DNA]</scope>
    <source>
        <strain evidence="3 4">DSM 15166</strain>
    </source>
</reference>
<keyword evidence="2" id="KW-0732">Signal</keyword>
<organism evidence="3 4">
    <name type="scientific">Leifsonia naganoensis</name>
    <dbReference type="NCBI Taxonomy" id="150025"/>
    <lineage>
        <taxon>Bacteria</taxon>
        <taxon>Bacillati</taxon>
        <taxon>Actinomycetota</taxon>
        <taxon>Actinomycetes</taxon>
        <taxon>Micrococcales</taxon>
        <taxon>Microbacteriaceae</taxon>
        <taxon>Leifsonia</taxon>
    </lineage>
</organism>
<protein>
    <submittedName>
        <fullName evidence="3">Uncharacterized protein</fullName>
    </submittedName>
</protein>
<evidence type="ECO:0000256" key="1">
    <source>
        <dbReference type="SAM" id="MobiDB-lite"/>
    </source>
</evidence>
<feature type="region of interest" description="Disordered" evidence="1">
    <location>
        <begin position="86"/>
        <end position="116"/>
    </location>
</feature>
<dbReference type="Proteomes" id="UP000521075">
    <property type="component" value="Unassembled WGS sequence"/>
</dbReference>
<feature type="region of interest" description="Disordered" evidence="1">
    <location>
        <begin position="34"/>
        <end position="64"/>
    </location>
</feature>
<feature type="signal peptide" evidence="2">
    <location>
        <begin position="1"/>
        <end position="27"/>
    </location>
</feature>
<feature type="compositionally biased region" description="Low complexity" evidence="1">
    <location>
        <begin position="47"/>
        <end position="64"/>
    </location>
</feature>
<dbReference type="AlphaFoldDB" id="A0A853DQC2"/>
<comment type="caution">
    <text evidence="3">The sequence shown here is derived from an EMBL/GenBank/DDBJ whole genome shotgun (WGS) entry which is preliminary data.</text>
</comment>
<sequence>MPHTGRRRAGRAALIPLAVLAAIVAVAVSGCSDPASSTAEGSAPPQVTSTATPVPSATPTTSPAAAGFDRSAIYAACDAAVPADTWGGQNPLPPGPIVDDSFGPAASDGYTAEHTNGDPNALYINVQYSGGGDSFAFSALCVASGDPAAPKVEFIRTLD</sequence>
<dbReference type="EMBL" id="JACCHJ010000001">
    <property type="protein sequence ID" value="NYK11266.1"/>
    <property type="molecule type" value="Genomic_DNA"/>
</dbReference>
<keyword evidence="4" id="KW-1185">Reference proteome</keyword>
<proteinExistence type="predicted"/>
<gene>
    <name evidence="3" type="ORF">HNR14_003147</name>
</gene>
<dbReference type="PROSITE" id="PS51257">
    <property type="entry name" value="PROKAR_LIPOPROTEIN"/>
    <property type="match status" value="1"/>
</dbReference>
<evidence type="ECO:0000313" key="3">
    <source>
        <dbReference type="EMBL" id="NYK11266.1"/>
    </source>
</evidence>
<accession>A0A853DQC2</accession>
<evidence type="ECO:0000313" key="4">
    <source>
        <dbReference type="Proteomes" id="UP000521075"/>
    </source>
</evidence>